<reference evidence="2" key="2">
    <citation type="submission" date="2020-06" db="EMBL/GenBank/DDBJ databases">
        <title>Helianthus annuus Genome sequencing and assembly Release 2.</title>
        <authorList>
            <person name="Gouzy J."/>
            <person name="Langlade N."/>
            <person name="Munos S."/>
        </authorList>
    </citation>
    <scope>NUCLEOTIDE SEQUENCE</scope>
    <source>
        <tissue evidence="2">Leaves</tissue>
    </source>
</reference>
<dbReference type="EMBL" id="MNCJ02000328">
    <property type="protein sequence ID" value="KAF5775162.1"/>
    <property type="molecule type" value="Genomic_DNA"/>
</dbReference>
<dbReference type="AlphaFoldDB" id="A0A9K3EK96"/>
<feature type="compositionally biased region" description="Basic and acidic residues" evidence="1">
    <location>
        <begin position="39"/>
        <end position="51"/>
    </location>
</feature>
<gene>
    <name evidence="2" type="ORF">HanXRQr2_Chr13g0608941</name>
</gene>
<evidence type="ECO:0000256" key="1">
    <source>
        <dbReference type="SAM" id="MobiDB-lite"/>
    </source>
</evidence>
<dbReference type="Gramene" id="mRNA:HanXRQr2_Chr13g0608941">
    <property type="protein sequence ID" value="CDS:HanXRQr2_Chr13g0608941.1"/>
    <property type="gene ID" value="HanXRQr2_Chr13g0608941"/>
</dbReference>
<protein>
    <submittedName>
        <fullName evidence="2">Uncharacterized protein</fullName>
    </submittedName>
</protein>
<evidence type="ECO:0000313" key="2">
    <source>
        <dbReference type="EMBL" id="KAF5775162.1"/>
    </source>
</evidence>
<proteinExistence type="predicted"/>
<evidence type="ECO:0000313" key="3">
    <source>
        <dbReference type="Proteomes" id="UP000215914"/>
    </source>
</evidence>
<comment type="caution">
    <text evidence="2">The sequence shown here is derived from an EMBL/GenBank/DDBJ whole genome shotgun (WGS) entry which is preliminary data.</text>
</comment>
<keyword evidence="3" id="KW-1185">Reference proteome</keyword>
<feature type="region of interest" description="Disordered" evidence="1">
    <location>
        <begin position="39"/>
        <end position="64"/>
    </location>
</feature>
<sequence length="64" mass="6768">MILGDDSPVKVGVGVVDRGGGLGRLETGDVARETILEPGTEAEKNFLEEPKTGLSDLDILRPPH</sequence>
<organism evidence="2 3">
    <name type="scientific">Helianthus annuus</name>
    <name type="common">Common sunflower</name>
    <dbReference type="NCBI Taxonomy" id="4232"/>
    <lineage>
        <taxon>Eukaryota</taxon>
        <taxon>Viridiplantae</taxon>
        <taxon>Streptophyta</taxon>
        <taxon>Embryophyta</taxon>
        <taxon>Tracheophyta</taxon>
        <taxon>Spermatophyta</taxon>
        <taxon>Magnoliopsida</taxon>
        <taxon>eudicotyledons</taxon>
        <taxon>Gunneridae</taxon>
        <taxon>Pentapetalae</taxon>
        <taxon>asterids</taxon>
        <taxon>campanulids</taxon>
        <taxon>Asterales</taxon>
        <taxon>Asteraceae</taxon>
        <taxon>Asteroideae</taxon>
        <taxon>Heliantheae alliance</taxon>
        <taxon>Heliantheae</taxon>
        <taxon>Helianthus</taxon>
    </lineage>
</organism>
<accession>A0A9K3EK96</accession>
<dbReference type="Proteomes" id="UP000215914">
    <property type="component" value="Unassembled WGS sequence"/>
</dbReference>
<name>A0A9K3EK96_HELAN</name>
<reference evidence="2" key="1">
    <citation type="journal article" date="2017" name="Nature">
        <title>The sunflower genome provides insights into oil metabolism, flowering and Asterid evolution.</title>
        <authorList>
            <person name="Badouin H."/>
            <person name="Gouzy J."/>
            <person name="Grassa C.J."/>
            <person name="Murat F."/>
            <person name="Staton S.E."/>
            <person name="Cottret L."/>
            <person name="Lelandais-Briere C."/>
            <person name="Owens G.L."/>
            <person name="Carrere S."/>
            <person name="Mayjonade B."/>
            <person name="Legrand L."/>
            <person name="Gill N."/>
            <person name="Kane N.C."/>
            <person name="Bowers J.E."/>
            <person name="Hubner S."/>
            <person name="Bellec A."/>
            <person name="Berard A."/>
            <person name="Berges H."/>
            <person name="Blanchet N."/>
            <person name="Boniface M.C."/>
            <person name="Brunel D."/>
            <person name="Catrice O."/>
            <person name="Chaidir N."/>
            <person name="Claudel C."/>
            <person name="Donnadieu C."/>
            <person name="Faraut T."/>
            <person name="Fievet G."/>
            <person name="Helmstetter N."/>
            <person name="King M."/>
            <person name="Knapp S.J."/>
            <person name="Lai Z."/>
            <person name="Le Paslier M.C."/>
            <person name="Lippi Y."/>
            <person name="Lorenzon L."/>
            <person name="Mandel J.R."/>
            <person name="Marage G."/>
            <person name="Marchand G."/>
            <person name="Marquand E."/>
            <person name="Bret-Mestries E."/>
            <person name="Morien E."/>
            <person name="Nambeesan S."/>
            <person name="Nguyen T."/>
            <person name="Pegot-Espagnet P."/>
            <person name="Pouilly N."/>
            <person name="Raftis F."/>
            <person name="Sallet E."/>
            <person name="Schiex T."/>
            <person name="Thomas J."/>
            <person name="Vandecasteele C."/>
            <person name="Vares D."/>
            <person name="Vear F."/>
            <person name="Vautrin S."/>
            <person name="Crespi M."/>
            <person name="Mangin B."/>
            <person name="Burke J.M."/>
            <person name="Salse J."/>
            <person name="Munos S."/>
            <person name="Vincourt P."/>
            <person name="Rieseberg L.H."/>
            <person name="Langlade N.B."/>
        </authorList>
    </citation>
    <scope>NUCLEOTIDE SEQUENCE</scope>
    <source>
        <tissue evidence="2">Leaves</tissue>
    </source>
</reference>